<keyword evidence="4" id="KW-1185">Reference proteome</keyword>
<evidence type="ECO:0000259" key="2">
    <source>
        <dbReference type="Pfam" id="PF06985"/>
    </source>
</evidence>
<feature type="domain" description="Heterokaryon incompatibility" evidence="2">
    <location>
        <begin position="331"/>
        <end position="506"/>
    </location>
</feature>
<evidence type="ECO:0000313" key="3">
    <source>
        <dbReference type="EMBL" id="RGP64483.1"/>
    </source>
</evidence>
<dbReference type="STRING" id="694270.A0A395RWI7"/>
<feature type="region of interest" description="Disordered" evidence="1">
    <location>
        <begin position="146"/>
        <end position="168"/>
    </location>
</feature>
<dbReference type="PANTHER" id="PTHR33112">
    <property type="entry name" value="DOMAIN PROTEIN, PUTATIVE-RELATED"/>
    <property type="match status" value="1"/>
</dbReference>
<protein>
    <submittedName>
        <fullName evidence="3">Heterokaryon incompatibility</fullName>
    </submittedName>
</protein>
<feature type="compositionally biased region" description="Acidic residues" evidence="1">
    <location>
        <begin position="190"/>
        <end position="209"/>
    </location>
</feature>
<reference evidence="3 4" key="1">
    <citation type="journal article" date="2018" name="PLoS Pathog.">
        <title>Evolution of structural diversity of trichothecenes, a family of toxins produced by plant pathogenic and entomopathogenic fungi.</title>
        <authorList>
            <person name="Proctor R.H."/>
            <person name="McCormick S.P."/>
            <person name="Kim H.S."/>
            <person name="Cardoza R.E."/>
            <person name="Stanley A.M."/>
            <person name="Lindo L."/>
            <person name="Kelly A."/>
            <person name="Brown D.W."/>
            <person name="Lee T."/>
            <person name="Vaughan M.M."/>
            <person name="Alexander N.J."/>
            <person name="Busman M."/>
            <person name="Gutierrez S."/>
        </authorList>
    </citation>
    <scope>NUCLEOTIDE SEQUENCE [LARGE SCALE GENOMIC DNA]</scope>
    <source>
        <strain evidence="3 4">NRRL 20695</strain>
    </source>
</reference>
<dbReference type="EMBL" id="PXOG01000252">
    <property type="protein sequence ID" value="RGP64483.1"/>
    <property type="molecule type" value="Genomic_DNA"/>
</dbReference>
<accession>A0A395RWI7</accession>
<feature type="region of interest" description="Disordered" evidence="1">
    <location>
        <begin position="189"/>
        <end position="213"/>
    </location>
</feature>
<organism evidence="3 4">
    <name type="scientific">Fusarium longipes</name>
    <dbReference type="NCBI Taxonomy" id="694270"/>
    <lineage>
        <taxon>Eukaryota</taxon>
        <taxon>Fungi</taxon>
        <taxon>Dikarya</taxon>
        <taxon>Ascomycota</taxon>
        <taxon>Pezizomycotina</taxon>
        <taxon>Sordariomycetes</taxon>
        <taxon>Hypocreomycetidae</taxon>
        <taxon>Hypocreales</taxon>
        <taxon>Nectriaceae</taxon>
        <taxon>Fusarium</taxon>
    </lineage>
</organism>
<gene>
    <name evidence="3" type="ORF">FLONG3_9541</name>
</gene>
<name>A0A395RWI7_9HYPO</name>
<dbReference type="InterPro" id="IPR010730">
    <property type="entry name" value="HET"/>
</dbReference>
<dbReference type="PANTHER" id="PTHR33112:SF16">
    <property type="entry name" value="HETEROKARYON INCOMPATIBILITY DOMAIN-CONTAINING PROTEIN"/>
    <property type="match status" value="1"/>
</dbReference>
<evidence type="ECO:0000313" key="4">
    <source>
        <dbReference type="Proteomes" id="UP000266234"/>
    </source>
</evidence>
<dbReference type="Proteomes" id="UP000266234">
    <property type="component" value="Unassembled WGS sequence"/>
</dbReference>
<dbReference type="OrthoDB" id="2958217at2759"/>
<evidence type="ECO:0000256" key="1">
    <source>
        <dbReference type="SAM" id="MobiDB-lite"/>
    </source>
</evidence>
<dbReference type="Pfam" id="PF06985">
    <property type="entry name" value="HET"/>
    <property type="match status" value="1"/>
</dbReference>
<sequence length="821" mass="94114">MVDSLRDSVVLNIEQRNSLHNLLCNSCKAIEINDVAHGGALHWKTNGKPYVDFGDVTGSMSSRFARGEGHMPSYLFSDTDDDDDDDDSLYTFPKNELSAEYHRVDKFPNLPNLLRGDSEGRSFCKLLRHDLLSAHVMIMGCLLAKSSGSSDSDSDGTESEISETERAKLLQESTQLNFTKVAYRLRETVDQDELESDTDGSEQGEDETNESCPKPKTWLDTLYVFFSCKRGNKQSDFSLHYNIHVDREDPCASFFNIWRSPFPKDLLRSQSLNRLNNLIEKSFRYLPVAKEAFYVPTRLLDVGTSEFPSLKVVLKNEVIDIEGQIEYDVRYMALSYCWGSKEQAAMQLKTTRDNLDNHRLQVNMENLPLTIADAVHFCRCLHIRYLWVDALCILQGDEEDWSRESLEMSNVYSKSYITLCVLRGSSCLDGFLKRHIEIQSPMKLRIRSGLDNSVEGTLYLQSLGSPHNLTCDDFTETGAIMLEIDQPMEFDTDENTWQSRGWTFQEAELSPRRLMVGDRMIHFSCAEMHESADGTHFTEEVIMADISKNSVPICSWYQLAENFSQRSLSFETDRLPALSGLARIMNEHHPQQTYLAGLWEADLHRGLLWTFNQYENFEKYQDSHHNPYIAPSWSWASRLSEVIYMWVDRAESNIYGRVSAGYLLLDARFQNLAAIDSIGYELRSGSEAERIWLGVVFHYILQSQDGKYIAHVHLDWAFHGPDDVKGKPNGPVRDLCIMLTSSTKSDQRLWPGPRSKEDPEAMLGIVLLSTNDSGEFEKVGLWFSESRELGGRKFWDKIEKSLIKIRETDWFCFQAIPELYS</sequence>
<feature type="compositionally biased region" description="Acidic residues" evidence="1">
    <location>
        <begin position="152"/>
        <end position="162"/>
    </location>
</feature>
<comment type="caution">
    <text evidence="3">The sequence shown here is derived from an EMBL/GenBank/DDBJ whole genome shotgun (WGS) entry which is preliminary data.</text>
</comment>
<proteinExistence type="predicted"/>
<dbReference type="AlphaFoldDB" id="A0A395RWI7"/>